<organism evidence="3 4">
    <name type="scientific">Tyrannus savana</name>
    <name type="common">Fork-tailed flycatcher</name>
    <name type="synonym">Muscivora tyrannus</name>
    <dbReference type="NCBI Taxonomy" id="137541"/>
    <lineage>
        <taxon>Eukaryota</taxon>
        <taxon>Metazoa</taxon>
        <taxon>Chordata</taxon>
        <taxon>Craniata</taxon>
        <taxon>Vertebrata</taxon>
        <taxon>Euteleostomi</taxon>
        <taxon>Archelosauria</taxon>
        <taxon>Archosauria</taxon>
        <taxon>Dinosauria</taxon>
        <taxon>Saurischia</taxon>
        <taxon>Theropoda</taxon>
        <taxon>Coelurosauria</taxon>
        <taxon>Aves</taxon>
        <taxon>Neognathae</taxon>
        <taxon>Neoaves</taxon>
        <taxon>Telluraves</taxon>
        <taxon>Australaves</taxon>
        <taxon>Passeriformes</taxon>
        <taxon>Tyrannidae</taxon>
        <taxon>Tyrannus</taxon>
    </lineage>
</organism>
<gene>
    <name evidence="3" type="primary">Nkl</name>
    <name evidence="3" type="ORF">TYRSAV_R12985</name>
</gene>
<dbReference type="InterPro" id="IPR007856">
    <property type="entry name" value="SapB_1"/>
</dbReference>
<dbReference type="SMART" id="SM00741">
    <property type="entry name" value="SapB"/>
    <property type="match status" value="1"/>
</dbReference>
<dbReference type="AlphaFoldDB" id="A0A7L0XPG7"/>
<feature type="non-terminal residue" evidence="3">
    <location>
        <position position="86"/>
    </location>
</feature>
<keyword evidence="1" id="KW-1015">Disulfide bond</keyword>
<dbReference type="GO" id="GO:0042742">
    <property type="term" value="P:defense response to bacterium"/>
    <property type="evidence" value="ECO:0007669"/>
    <property type="project" value="InterPro"/>
</dbReference>
<sequence length="86" mass="9326">DDVGLGRRMKCSLCTKALKKIQVLAGDNPDEAAVTAALKKGCRLLGRLLGKQCQKLVSRYREQISQGLQDGDTPRDICTAMGFCKA</sequence>
<dbReference type="EMBL" id="VXAW01009141">
    <property type="protein sequence ID" value="NXM05319.1"/>
    <property type="molecule type" value="Genomic_DNA"/>
</dbReference>
<dbReference type="Pfam" id="PF05184">
    <property type="entry name" value="SapB_1"/>
    <property type="match status" value="1"/>
</dbReference>
<dbReference type="GO" id="GO:0031640">
    <property type="term" value="P:killing of cells of another organism"/>
    <property type="evidence" value="ECO:0007669"/>
    <property type="project" value="TreeGrafter"/>
</dbReference>
<dbReference type="SUPFAM" id="SSF47862">
    <property type="entry name" value="Saposin"/>
    <property type="match status" value="1"/>
</dbReference>
<proteinExistence type="predicted"/>
<evidence type="ECO:0000313" key="3">
    <source>
        <dbReference type="EMBL" id="NXM05319.1"/>
    </source>
</evidence>
<dbReference type="GO" id="GO:0006629">
    <property type="term" value="P:lipid metabolic process"/>
    <property type="evidence" value="ECO:0007669"/>
    <property type="project" value="InterPro"/>
</dbReference>
<protein>
    <submittedName>
        <fullName evidence="3">NKL protein</fullName>
    </submittedName>
</protein>
<evidence type="ECO:0000313" key="4">
    <source>
        <dbReference type="Proteomes" id="UP000537779"/>
    </source>
</evidence>
<dbReference type="PROSITE" id="PS50015">
    <property type="entry name" value="SAP_B"/>
    <property type="match status" value="1"/>
</dbReference>
<keyword evidence="4" id="KW-1185">Reference proteome</keyword>
<dbReference type="Pfam" id="PF03489">
    <property type="entry name" value="SapB_2"/>
    <property type="match status" value="1"/>
</dbReference>
<comment type="caution">
    <text evidence="3">The sequence shown here is derived from an EMBL/GenBank/DDBJ whole genome shotgun (WGS) entry which is preliminary data.</text>
</comment>
<dbReference type="InterPro" id="IPR008139">
    <property type="entry name" value="SaposinB_dom"/>
</dbReference>
<feature type="non-terminal residue" evidence="3">
    <location>
        <position position="1"/>
    </location>
</feature>
<dbReference type="PANTHER" id="PTHR15541">
    <property type="entry name" value="GRANULYSIN RELATED"/>
    <property type="match status" value="1"/>
</dbReference>
<dbReference type="InterPro" id="IPR038847">
    <property type="entry name" value="Granulysin-like"/>
</dbReference>
<reference evidence="3 4" key="1">
    <citation type="submission" date="2019-09" db="EMBL/GenBank/DDBJ databases">
        <title>Bird 10,000 Genomes (B10K) Project - Family phase.</title>
        <authorList>
            <person name="Zhang G."/>
        </authorList>
    </citation>
    <scope>NUCLEOTIDE SEQUENCE [LARGE SCALE GENOMIC DNA]</scope>
    <source>
        <strain evidence="3">B10K-DU-001-37</strain>
        <tissue evidence="3">Muscle</tissue>
    </source>
</reference>
<dbReference type="Proteomes" id="UP000537779">
    <property type="component" value="Unassembled WGS sequence"/>
</dbReference>
<dbReference type="InterPro" id="IPR008138">
    <property type="entry name" value="SapB_2"/>
</dbReference>
<dbReference type="GO" id="GO:0044194">
    <property type="term" value="C:cytolytic granule"/>
    <property type="evidence" value="ECO:0007669"/>
    <property type="project" value="TreeGrafter"/>
</dbReference>
<dbReference type="GO" id="GO:0061844">
    <property type="term" value="P:antimicrobial humoral immune response mediated by antimicrobial peptide"/>
    <property type="evidence" value="ECO:0007669"/>
    <property type="project" value="TreeGrafter"/>
</dbReference>
<dbReference type="PANTHER" id="PTHR15541:SF2">
    <property type="entry name" value="GRANULYSIN"/>
    <property type="match status" value="1"/>
</dbReference>
<feature type="domain" description="Saposin B-type" evidence="2">
    <location>
        <begin position="7"/>
        <end position="86"/>
    </location>
</feature>
<evidence type="ECO:0000259" key="2">
    <source>
        <dbReference type="PROSITE" id="PS50015"/>
    </source>
</evidence>
<accession>A0A7L0XPG7</accession>
<name>A0A7L0XPG7_TYRSA</name>
<evidence type="ECO:0000256" key="1">
    <source>
        <dbReference type="ARBA" id="ARBA00023157"/>
    </source>
</evidence>
<dbReference type="InterPro" id="IPR011001">
    <property type="entry name" value="Saposin-like"/>
</dbReference>
<dbReference type="Gene3D" id="1.10.225.10">
    <property type="entry name" value="Saposin-like"/>
    <property type="match status" value="1"/>
</dbReference>